<keyword evidence="3" id="KW-0032">Aminotransferase</keyword>
<dbReference type="InterPro" id="IPR002871">
    <property type="entry name" value="NIF_FeS_clus_asmbl_NifU_N"/>
</dbReference>
<keyword evidence="1" id="KW-0812">Transmembrane</keyword>
<evidence type="ECO:0000256" key="1">
    <source>
        <dbReference type="SAM" id="Phobius"/>
    </source>
</evidence>
<dbReference type="GO" id="GO:0016226">
    <property type="term" value="P:iron-sulfur cluster assembly"/>
    <property type="evidence" value="ECO:0007669"/>
    <property type="project" value="InterPro"/>
</dbReference>
<dbReference type="PATRIC" id="fig|1188234.3.peg.460"/>
<dbReference type="Proteomes" id="UP000013137">
    <property type="component" value="Unassembled WGS sequence"/>
</dbReference>
<accession>N9UA25</accession>
<protein>
    <submittedName>
        <fullName evidence="3">Aminotransferase protein U (Nitrogen fixation protein NifU)</fullName>
    </submittedName>
</protein>
<organism evidence="3 4">
    <name type="scientific">Metamycoplasma alkalescens 14918</name>
    <dbReference type="NCBI Taxonomy" id="1188234"/>
    <lineage>
        <taxon>Bacteria</taxon>
        <taxon>Bacillati</taxon>
        <taxon>Mycoplasmatota</taxon>
        <taxon>Mycoplasmoidales</taxon>
        <taxon>Metamycoplasmataceae</taxon>
        <taxon>Metamycoplasma</taxon>
    </lineage>
</organism>
<dbReference type="RefSeq" id="WP_002881776.1">
    <property type="nucleotide sequence ID" value="NZ_AMWK01000009.1"/>
</dbReference>
<name>N9UA25_9BACT</name>
<dbReference type="eggNOG" id="COG0822">
    <property type="taxonomic scope" value="Bacteria"/>
</dbReference>
<reference evidence="3 4" key="1">
    <citation type="journal article" date="2013" name="Genome Announc.">
        <title>Draft Genome Sequences of Mycoplasma alkalescens, Mycoplasma arginini, and Mycoplasma bovigenitalium, Three Species with Equivocal Pathogenic Status for Cattle.</title>
        <authorList>
            <person name="Manso-Silvan L."/>
            <person name="Tardy F."/>
            <person name="Baranowski E."/>
            <person name="Barre A."/>
            <person name="Blanchard A."/>
            <person name="Breton M."/>
            <person name="Couture C."/>
            <person name="Citti C."/>
            <person name="Dordet-Frisoni E."/>
            <person name="Dupuy V."/>
            <person name="Gaurivaud P."/>
            <person name="Jacob D."/>
            <person name="Lemaitre C."/>
            <person name="Nikolski M."/>
            <person name="Nouvel L.X."/>
            <person name="Poumarat F."/>
            <person name="Thebault P."/>
            <person name="Theil S."/>
            <person name="Thiaucourt F."/>
            <person name="Sirand-Pugnet P."/>
        </authorList>
    </citation>
    <scope>NUCLEOTIDE SEQUENCE [LARGE SCALE GENOMIC DNA]</scope>
    <source>
        <strain evidence="3 4">14918</strain>
    </source>
</reference>
<dbReference type="GO" id="GO:0005506">
    <property type="term" value="F:iron ion binding"/>
    <property type="evidence" value="ECO:0007669"/>
    <property type="project" value="InterPro"/>
</dbReference>
<feature type="transmembrane region" description="Helical" evidence="1">
    <location>
        <begin position="59"/>
        <end position="79"/>
    </location>
</feature>
<dbReference type="SUPFAM" id="SSF82649">
    <property type="entry name" value="SufE/NifU"/>
    <property type="match status" value="1"/>
</dbReference>
<keyword evidence="4" id="KW-1185">Reference proteome</keyword>
<keyword evidence="1" id="KW-1133">Transmembrane helix</keyword>
<dbReference type="GO" id="GO:0008483">
    <property type="term" value="F:transaminase activity"/>
    <property type="evidence" value="ECO:0007669"/>
    <property type="project" value="UniProtKB-KW"/>
</dbReference>
<keyword evidence="1" id="KW-0472">Membrane</keyword>
<gene>
    <name evidence="3" type="primary">nifU</name>
    <name evidence="3" type="ORF">MALK_4840</name>
</gene>
<evidence type="ECO:0000259" key="2">
    <source>
        <dbReference type="Pfam" id="PF01592"/>
    </source>
</evidence>
<dbReference type="Pfam" id="PF01592">
    <property type="entry name" value="NifU_N"/>
    <property type="match status" value="1"/>
</dbReference>
<dbReference type="CDD" id="cd06664">
    <property type="entry name" value="IscU_like"/>
    <property type="match status" value="1"/>
</dbReference>
<proteinExistence type="predicted"/>
<dbReference type="EMBL" id="AMWK01000009">
    <property type="protein sequence ID" value="ENY53768.1"/>
    <property type="molecule type" value="Genomic_DNA"/>
</dbReference>
<dbReference type="GO" id="GO:0051536">
    <property type="term" value="F:iron-sulfur cluster binding"/>
    <property type="evidence" value="ECO:0007669"/>
    <property type="project" value="InterPro"/>
</dbReference>
<keyword evidence="3" id="KW-0808">Transferase</keyword>
<sequence length="141" mass="16494">MKFYNNQEKQKIIFDCYSTPKYKLNTKKNQGISEHSSICVDEIELYLSFKNDLLVNAEYYAIGCAIFIASIELMIENLLNKTKKEINEILDQYFQMINEGNTQNKNFDLGKLSVFENVKIHLNRLECASIIYRAFKKGINE</sequence>
<comment type="caution">
    <text evidence="3">The sequence shown here is derived from an EMBL/GenBank/DDBJ whole genome shotgun (WGS) entry which is preliminary data.</text>
</comment>
<dbReference type="OrthoDB" id="9804157at2"/>
<evidence type="ECO:0000313" key="4">
    <source>
        <dbReference type="Proteomes" id="UP000013137"/>
    </source>
</evidence>
<feature type="domain" description="NIF system FeS cluster assembly NifU N-terminal" evidence="2">
    <location>
        <begin position="10"/>
        <end position="91"/>
    </location>
</feature>
<evidence type="ECO:0000313" key="3">
    <source>
        <dbReference type="EMBL" id="ENY53768.1"/>
    </source>
</evidence>
<dbReference type="Gene3D" id="3.90.1010.10">
    <property type="match status" value="1"/>
</dbReference>
<dbReference type="AlphaFoldDB" id="N9UA25"/>